<evidence type="ECO:0000256" key="1">
    <source>
        <dbReference type="ARBA" id="ARBA00009437"/>
    </source>
</evidence>
<dbReference type="PANTHER" id="PTHR30126">
    <property type="entry name" value="HTH-TYPE TRANSCRIPTIONAL REGULATOR"/>
    <property type="match status" value="1"/>
</dbReference>
<evidence type="ECO:0000259" key="5">
    <source>
        <dbReference type="PROSITE" id="PS50931"/>
    </source>
</evidence>
<dbReference type="NCBIfam" id="NF040786">
    <property type="entry name" value="LysR_Sec_metab"/>
    <property type="match status" value="1"/>
</dbReference>
<dbReference type="PROSITE" id="PS50931">
    <property type="entry name" value="HTH_LYSR"/>
    <property type="match status" value="1"/>
</dbReference>
<dbReference type="GO" id="GO:0003700">
    <property type="term" value="F:DNA-binding transcription factor activity"/>
    <property type="evidence" value="ECO:0007669"/>
    <property type="project" value="InterPro"/>
</dbReference>
<organism evidence="6 7">
    <name type="scientific">Halalkalibacter krulwichiae</name>
    <dbReference type="NCBI Taxonomy" id="199441"/>
    <lineage>
        <taxon>Bacteria</taxon>
        <taxon>Bacillati</taxon>
        <taxon>Bacillota</taxon>
        <taxon>Bacilli</taxon>
        <taxon>Bacillales</taxon>
        <taxon>Bacillaceae</taxon>
        <taxon>Halalkalibacter</taxon>
    </lineage>
</organism>
<dbReference type="Gene3D" id="1.10.10.10">
    <property type="entry name" value="Winged helix-like DNA-binding domain superfamily/Winged helix DNA-binding domain"/>
    <property type="match status" value="1"/>
</dbReference>
<dbReference type="PRINTS" id="PR00039">
    <property type="entry name" value="HTHLYSR"/>
</dbReference>
<keyword evidence="4" id="KW-0804">Transcription</keyword>
<dbReference type="InterPro" id="IPR005119">
    <property type="entry name" value="LysR_subst-bd"/>
</dbReference>
<dbReference type="RefSeq" id="WP_066152586.1">
    <property type="nucleotide sequence ID" value="NZ_CP020814.1"/>
</dbReference>
<evidence type="ECO:0000256" key="3">
    <source>
        <dbReference type="ARBA" id="ARBA00023125"/>
    </source>
</evidence>
<evidence type="ECO:0000256" key="4">
    <source>
        <dbReference type="ARBA" id="ARBA00023163"/>
    </source>
</evidence>
<name>A0A1X9MB11_9BACI</name>
<evidence type="ECO:0000313" key="6">
    <source>
        <dbReference type="EMBL" id="ARK29780.1"/>
    </source>
</evidence>
<dbReference type="Pfam" id="PF03466">
    <property type="entry name" value="LysR_substrate"/>
    <property type="match status" value="1"/>
</dbReference>
<accession>A0A1X9MB11</accession>
<feature type="domain" description="HTH lysR-type" evidence="5">
    <location>
        <begin position="1"/>
        <end position="58"/>
    </location>
</feature>
<reference evidence="6 7" key="1">
    <citation type="submission" date="2017-04" db="EMBL/GenBank/DDBJ databases">
        <title>Bacillus krulwichiae AM31D Genome sequencing and assembly.</title>
        <authorList>
            <person name="Krulwich T.A."/>
            <person name="Anastor L."/>
            <person name="Ehrlich R."/>
            <person name="Ehrlich G.D."/>
            <person name="Janto B."/>
        </authorList>
    </citation>
    <scope>NUCLEOTIDE SEQUENCE [LARGE SCALE GENOMIC DNA]</scope>
    <source>
        <strain evidence="6 7">AM31D</strain>
    </source>
</reference>
<dbReference type="InterPro" id="IPR047788">
    <property type="entry name" value="LysR-like_Sec_metab"/>
</dbReference>
<dbReference type="GO" id="GO:0000976">
    <property type="term" value="F:transcription cis-regulatory region binding"/>
    <property type="evidence" value="ECO:0007669"/>
    <property type="project" value="TreeGrafter"/>
</dbReference>
<dbReference type="InterPro" id="IPR036388">
    <property type="entry name" value="WH-like_DNA-bd_sf"/>
</dbReference>
<dbReference type="Proteomes" id="UP000193006">
    <property type="component" value="Chromosome"/>
</dbReference>
<dbReference type="InterPro" id="IPR000847">
    <property type="entry name" value="LysR_HTH_N"/>
</dbReference>
<dbReference type="InterPro" id="IPR036390">
    <property type="entry name" value="WH_DNA-bd_sf"/>
</dbReference>
<dbReference type="PANTHER" id="PTHR30126:SF39">
    <property type="entry name" value="HTH-TYPE TRANSCRIPTIONAL REGULATOR CYSL"/>
    <property type="match status" value="1"/>
</dbReference>
<sequence>MNYEQLKTFVTVAEKKNFSESAKALYLSQPTITSHIKSLERQLNTSLFERTTKQVELTPAANILNKYAKEIIKLSESAEKEISKLLGEIHGYMCLASSLTIGEHILPQLLGEFKEHFPLVDMKVEITNTEKILGKIKNHVIDIGMIEAPIEDPDLILEPFMEDELVLITRSDFFPEEKVDITLEELVTLPFVLREKGSGTRAVMHQHLTKNGLKPDELNIVLELGSTESVKVAVEAGIGTSIISKSSIKKELQLKSLKAYPIRDLILSRFFYLVYHRDSVLKAPTEAFMNVVFNEVNQGVFQPVSS</sequence>
<keyword evidence="7" id="KW-1185">Reference proteome</keyword>
<dbReference type="Pfam" id="PF00126">
    <property type="entry name" value="HTH_1"/>
    <property type="match status" value="1"/>
</dbReference>
<dbReference type="FunFam" id="1.10.10.10:FF:000001">
    <property type="entry name" value="LysR family transcriptional regulator"/>
    <property type="match status" value="1"/>
</dbReference>
<protein>
    <submittedName>
        <fullName evidence="6">HTH-type transcriptional regulator CysL</fullName>
    </submittedName>
</protein>
<dbReference type="SUPFAM" id="SSF53850">
    <property type="entry name" value="Periplasmic binding protein-like II"/>
    <property type="match status" value="1"/>
</dbReference>
<evidence type="ECO:0000256" key="2">
    <source>
        <dbReference type="ARBA" id="ARBA00023015"/>
    </source>
</evidence>
<keyword evidence="3" id="KW-0238">DNA-binding</keyword>
<dbReference type="KEGG" id="bkw:BkAM31D_07855"/>
<comment type="similarity">
    <text evidence="1">Belongs to the LysR transcriptional regulatory family.</text>
</comment>
<dbReference type="STRING" id="199441.BkAM31D_07855"/>
<proteinExistence type="inferred from homology"/>
<evidence type="ECO:0000313" key="7">
    <source>
        <dbReference type="Proteomes" id="UP000193006"/>
    </source>
</evidence>
<gene>
    <name evidence="6" type="primary">cysL_1</name>
    <name evidence="6" type="ORF">BkAM31D_07855</name>
</gene>
<dbReference type="SUPFAM" id="SSF46785">
    <property type="entry name" value="Winged helix' DNA-binding domain"/>
    <property type="match status" value="1"/>
</dbReference>
<keyword evidence="2" id="KW-0805">Transcription regulation</keyword>
<dbReference type="Gene3D" id="3.40.190.290">
    <property type="match status" value="1"/>
</dbReference>
<dbReference type="AlphaFoldDB" id="A0A1X9MB11"/>
<dbReference type="CDD" id="cd08420">
    <property type="entry name" value="PBP2_CysL_like"/>
    <property type="match status" value="1"/>
</dbReference>
<dbReference type="EMBL" id="CP020814">
    <property type="protein sequence ID" value="ARK29780.1"/>
    <property type="molecule type" value="Genomic_DNA"/>
</dbReference>